<dbReference type="PANTHER" id="PTHR30005">
    <property type="entry name" value="EXOPOLYPHOSPHATASE"/>
    <property type="match status" value="1"/>
</dbReference>
<evidence type="ECO:0000259" key="2">
    <source>
        <dbReference type="Pfam" id="PF02541"/>
    </source>
</evidence>
<dbReference type="KEGG" id="nsa:Nitsa_1912"/>
<dbReference type="Gene3D" id="1.10.3210.10">
    <property type="entry name" value="Hypothetical protein af1432"/>
    <property type="match status" value="1"/>
</dbReference>
<evidence type="ECO:0000313" key="3">
    <source>
        <dbReference type="EMBL" id="ADV47156.1"/>
    </source>
</evidence>
<reference evidence="3 4" key="1">
    <citation type="journal article" date="2011" name="Stand. Genomic Sci.">
        <title>Complete genome sequence of Nitratifractor salsuginis type strain (E9I37-1).</title>
        <authorList>
            <person name="Anderson I."/>
            <person name="Sikorski J."/>
            <person name="Zeytun A."/>
            <person name="Nolan M."/>
            <person name="Lapidus A."/>
            <person name="Lucas S."/>
            <person name="Hammon N."/>
            <person name="Deshpande S."/>
            <person name="Cheng J.F."/>
            <person name="Tapia R."/>
            <person name="Han C."/>
            <person name="Goodwin L."/>
            <person name="Pitluck S."/>
            <person name="Liolios K."/>
            <person name="Pagani I."/>
            <person name="Ivanova N."/>
            <person name="Huntemann M."/>
            <person name="Mavromatis K."/>
            <person name="Ovchinikova G."/>
            <person name="Pati A."/>
            <person name="Chen A."/>
            <person name="Palaniappan K."/>
            <person name="Land M."/>
            <person name="Hauser L."/>
            <person name="Brambilla E.M."/>
            <person name="Ngatchou-Djao O.D."/>
            <person name="Rohde M."/>
            <person name="Tindall B.J."/>
            <person name="Goker M."/>
            <person name="Detter J.C."/>
            <person name="Woyke T."/>
            <person name="Bristow J."/>
            <person name="Eisen J.A."/>
            <person name="Markowitz V."/>
            <person name="Hugenholtz P."/>
            <person name="Klenk H.P."/>
            <person name="Kyrpides N.C."/>
        </authorList>
    </citation>
    <scope>NUCLEOTIDE SEQUENCE [LARGE SCALE GENOMIC DNA]</scope>
    <source>
        <strain evidence="4">DSM 16511 / JCM 12458 / E9I37-1</strain>
    </source>
</reference>
<protein>
    <submittedName>
        <fullName evidence="3">Ppx/GppA phosphatase</fullName>
    </submittedName>
</protein>
<gene>
    <name evidence="3" type="ordered locus">Nitsa_1912</name>
</gene>
<proteinExistence type="predicted"/>
<dbReference type="InterPro" id="IPR050273">
    <property type="entry name" value="GppA/Ppx_hydrolase"/>
</dbReference>
<dbReference type="Proteomes" id="UP000008633">
    <property type="component" value="Chromosome"/>
</dbReference>
<dbReference type="SUPFAM" id="SSF53067">
    <property type="entry name" value="Actin-like ATPase domain"/>
    <property type="match status" value="2"/>
</dbReference>
<dbReference type="Gene3D" id="3.30.420.40">
    <property type="match status" value="1"/>
</dbReference>
<keyword evidence="4" id="KW-1185">Reference proteome</keyword>
<dbReference type="OrthoDB" id="9793035at2"/>
<accession>E6X2F1</accession>
<dbReference type="RefSeq" id="WP_013554841.1">
    <property type="nucleotide sequence ID" value="NC_014935.1"/>
</dbReference>
<evidence type="ECO:0000256" key="1">
    <source>
        <dbReference type="ARBA" id="ARBA00022801"/>
    </source>
</evidence>
<dbReference type="InterPro" id="IPR030673">
    <property type="entry name" value="PyroPPase_GppA_Ppx"/>
</dbReference>
<reference evidence="4" key="2">
    <citation type="submission" date="2011-01" db="EMBL/GenBank/DDBJ databases">
        <title>The complete genome of Nitratifractor salsuginis DSM 16511.</title>
        <authorList>
            <consortium name="US DOE Joint Genome Institute (JGI-PGF)"/>
            <person name="Lucas S."/>
            <person name="Copeland A."/>
            <person name="Lapidus A."/>
            <person name="Bruce D."/>
            <person name="Goodwin L."/>
            <person name="Pitluck S."/>
            <person name="Kyrpides N."/>
            <person name="Mavromatis K."/>
            <person name="Ivanova N."/>
            <person name="Mikhailova N."/>
            <person name="Zeytun A."/>
            <person name="Detter J.C."/>
            <person name="Tapia R."/>
            <person name="Han C."/>
            <person name="Land M."/>
            <person name="Hauser L."/>
            <person name="Markowitz V."/>
            <person name="Cheng J.-F."/>
            <person name="Hugenholtz P."/>
            <person name="Woyke T."/>
            <person name="Wu D."/>
            <person name="Tindall B."/>
            <person name="Schuetze A."/>
            <person name="Brambilla E."/>
            <person name="Klenk H.-P."/>
            <person name="Eisen J.A."/>
        </authorList>
    </citation>
    <scope>NUCLEOTIDE SEQUENCE [LARGE SCALE GENOMIC DNA]</scope>
    <source>
        <strain evidence="4">DSM 16511 / JCM 12458 / E9I37-1</strain>
    </source>
</reference>
<dbReference type="AlphaFoldDB" id="E6X2F1"/>
<organism evidence="3 4">
    <name type="scientific">Nitratifractor salsuginis (strain DSM 16511 / JCM 12458 / E9I37-1)</name>
    <dbReference type="NCBI Taxonomy" id="749222"/>
    <lineage>
        <taxon>Bacteria</taxon>
        <taxon>Pseudomonadati</taxon>
        <taxon>Campylobacterota</taxon>
        <taxon>Epsilonproteobacteria</taxon>
        <taxon>Campylobacterales</taxon>
        <taxon>Sulfurovaceae</taxon>
        <taxon>Nitratifractor</taxon>
    </lineage>
</organism>
<sequence length="497" mass="56631">MPKRIAVIDIGSNSARLVIFQRTSRYGFHLILQQKSRVRIGEGAYEHGGHLQPVGIRRAFGALHSFSHTLKEYKVHKVHCVATSALRDAPNRSQFLALVRKRLGLKIKVIDGLKEARYGAVAALNLLPVEEGITVDIGGGSTDMALIQKGKIVETVSLDLGTVRIKELFTDKGLSPAEARKYIRERLAALPEHFRSSLAIGIGGTARALARGIMLRNDYPFDKIHAFSYSFKKEKDYLKKLIESPIDRLGDLMIKKNRFDTIREGAHIFLEVLRHLEAKEVLTSGVGVREGVFLSDLLRRDGLRFPRGINPSIRSIKDRFDLLKLPEGNKHQIGRRLFEAIRERYESREEDLSLLNHALSLSNIGKMLTIYKEHQHAFYIAMQELNFGFTHSQMLTIALLMRSKGDSLYYKPLYRRYKSLLPSKEVIKWLSFAYTLTLILYENSSEAKISFSWKDNTLQIHSDRPLYLAHEEIESLKTPKGVRIELLDGWDELVISN</sequence>
<dbReference type="SUPFAM" id="SSF109604">
    <property type="entry name" value="HD-domain/PDEase-like"/>
    <property type="match status" value="1"/>
</dbReference>
<dbReference type="InterPro" id="IPR003695">
    <property type="entry name" value="Ppx_GppA_N"/>
</dbReference>
<dbReference type="EMBL" id="CP002452">
    <property type="protein sequence ID" value="ADV47156.1"/>
    <property type="molecule type" value="Genomic_DNA"/>
</dbReference>
<dbReference type="HOGENOM" id="CLU_025908_4_2_7"/>
<dbReference type="Gene3D" id="3.30.420.150">
    <property type="entry name" value="Exopolyphosphatase. Domain 2"/>
    <property type="match status" value="1"/>
</dbReference>
<dbReference type="InterPro" id="IPR043129">
    <property type="entry name" value="ATPase_NBD"/>
</dbReference>
<name>E6X2F1_NITSE</name>
<evidence type="ECO:0000313" key="4">
    <source>
        <dbReference type="Proteomes" id="UP000008633"/>
    </source>
</evidence>
<dbReference type="CDD" id="cd24052">
    <property type="entry name" value="ASKHA_NBD_HpPPX-GppA-like"/>
    <property type="match status" value="1"/>
</dbReference>
<dbReference type="PIRSF" id="PIRSF001267">
    <property type="entry name" value="Pyrophosphatase_GppA_Ppx"/>
    <property type="match status" value="1"/>
</dbReference>
<dbReference type="GO" id="GO:0016462">
    <property type="term" value="F:pyrophosphatase activity"/>
    <property type="evidence" value="ECO:0007669"/>
    <property type="project" value="TreeGrafter"/>
</dbReference>
<dbReference type="STRING" id="749222.Nitsa_1912"/>
<dbReference type="eggNOG" id="COG0248">
    <property type="taxonomic scope" value="Bacteria"/>
</dbReference>
<dbReference type="PANTHER" id="PTHR30005:SF0">
    <property type="entry name" value="RETROGRADE REGULATION PROTEIN 2"/>
    <property type="match status" value="1"/>
</dbReference>
<keyword evidence="1" id="KW-0378">Hydrolase</keyword>
<feature type="domain" description="Ppx/GppA phosphatase N-terminal" evidence="2">
    <location>
        <begin position="19"/>
        <end position="299"/>
    </location>
</feature>
<dbReference type="Pfam" id="PF02541">
    <property type="entry name" value="Ppx-GppA"/>
    <property type="match status" value="1"/>
</dbReference>